<evidence type="ECO:0000313" key="1">
    <source>
        <dbReference type="EMBL" id="CAA7258950.1"/>
    </source>
</evidence>
<organism evidence="1 2">
    <name type="scientific">Cyclocybe aegerita</name>
    <name type="common">Black poplar mushroom</name>
    <name type="synonym">Agrocybe aegerita</name>
    <dbReference type="NCBI Taxonomy" id="1973307"/>
    <lineage>
        <taxon>Eukaryota</taxon>
        <taxon>Fungi</taxon>
        <taxon>Dikarya</taxon>
        <taxon>Basidiomycota</taxon>
        <taxon>Agaricomycotina</taxon>
        <taxon>Agaricomycetes</taxon>
        <taxon>Agaricomycetidae</taxon>
        <taxon>Agaricales</taxon>
        <taxon>Agaricineae</taxon>
        <taxon>Bolbitiaceae</taxon>
        <taxon>Cyclocybe</taxon>
    </lineage>
</organism>
<gene>
    <name evidence="1" type="ORF">AAE3_LOCUS1213</name>
</gene>
<dbReference type="InterPro" id="IPR032675">
    <property type="entry name" value="LRR_dom_sf"/>
</dbReference>
<sequence>MVNLKHLSVRSFEVIPDNFLENCPFKIESLRWTDGREGSADIILRFLANQTELRRMHVDFHVPDQEYFLPLPACRNLQYIKGEFCAIRALLPRRQVSTLVFQFRKFLGGASMDALERLSKELQQLKVLSILRWPSVGMFNPCLSSISQYLAGLQYLEIHYEEPDLLDLMSQFTSLVGLIFRMLYNNLRSELEEPRASSETGLFFMRCPTLQFIDIPVKVHISRETHEHQRWIPTQSDRRVGMKVPQELFSCSDIEEHMARPH</sequence>
<dbReference type="Gene3D" id="3.80.10.10">
    <property type="entry name" value="Ribonuclease Inhibitor"/>
    <property type="match status" value="1"/>
</dbReference>
<protein>
    <submittedName>
        <fullName evidence="1">Uncharacterized protein</fullName>
    </submittedName>
</protein>
<keyword evidence="2" id="KW-1185">Reference proteome</keyword>
<evidence type="ECO:0000313" key="2">
    <source>
        <dbReference type="Proteomes" id="UP000467700"/>
    </source>
</evidence>
<dbReference type="AlphaFoldDB" id="A0A8S0WCE7"/>
<dbReference type="EMBL" id="CACVBS010000012">
    <property type="protein sequence ID" value="CAA7258950.1"/>
    <property type="molecule type" value="Genomic_DNA"/>
</dbReference>
<accession>A0A8S0WCE7</accession>
<reference evidence="1 2" key="1">
    <citation type="submission" date="2020-01" db="EMBL/GenBank/DDBJ databases">
        <authorList>
            <person name="Gupta K D."/>
        </authorList>
    </citation>
    <scope>NUCLEOTIDE SEQUENCE [LARGE SCALE GENOMIC DNA]</scope>
</reference>
<name>A0A8S0WCE7_CYCAE</name>
<dbReference type="OrthoDB" id="2950083at2759"/>
<dbReference type="Proteomes" id="UP000467700">
    <property type="component" value="Unassembled WGS sequence"/>
</dbReference>
<comment type="caution">
    <text evidence="1">The sequence shown here is derived from an EMBL/GenBank/DDBJ whole genome shotgun (WGS) entry which is preliminary data.</text>
</comment>
<dbReference type="SUPFAM" id="SSF52047">
    <property type="entry name" value="RNI-like"/>
    <property type="match status" value="1"/>
</dbReference>
<proteinExistence type="predicted"/>